<feature type="compositionally biased region" description="Basic residues" evidence="1">
    <location>
        <begin position="177"/>
        <end position="187"/>
    </location>
</feature>
<feature type="region of interest" description="Disordered" evidence="1">
    <location>
        <begin position="1"/>
        <end position="385"/>
    </location>
</feature>
<sequence>GLGAAGRAGAAFAAAPDRRGDGRAGRGARQRLGGPRRAGADGLRSGAVGGHRLRPGARHRLRHGRAAPRLSLPRRVAGRRGLDVRPHLHRHGGARGADGRHAALPGCGAGELDARPRPAGARAGPRRPRRPAAPRRGAGGPFRPALRPRRDRGPLRPLGRAGDVRQRRGPRRDPPRRPPRRSWRAARRLLLQRQQDRHGGGRRRPRLGRTEAGRASALPRPGGPRTRRALPARNHRPRLRDVFPAGGGRPRAARRPARTGGGAARGLRALPGGARRTAGPPPHARSAVGPVVPLALRGSARPGGRRAGAGRAAAPLGRRGHREPPGVEAPAPATRFPRRPPSRRRRGRVPLRARPVPALRQRHGAAGAGPGDRGDARAVAAGGGV</sequence>
<accession>A0A6J4IBK5</accession>
<feature type="compositionally biased region" description="Basic residues" evidence="1">
    <location>
        <begin position="51"/>
        <end position="66"/>
    </location>
</feature>
<feature type="compositionally biased region" description="Basic and acidic residues" evidence="1">
    <location>
        <begin position="162"/>
        <end position="176"/>
    </location>
</feature>
<proteinExistence type="predicted"/>
<reference evidence="2" key="1">
    <citation type="submission" date="2020-02" db="EMBL/GenBank/DDBJ databases">
        <authorList>
            <person name="Meier V. D."/>
        </authorList>
    </citation>
    <scope>NUCLEOTIDE SEQUENCE</scope>
    <source>
        <strain evidence="2">AVDCRST_MAG04</strain>
    </source>
</reference>
<name>A0A6J4IBK5_9PROT</name>
<organism evidence="2">
    <name type="scientific">uncultured Acetobacteraceae bacterium</name>
    <dbReference type="NCBI Taxonomy" id="169975"/>
    <lineage>
        <taxon>Bacteria</taxon>
        <taxon>Pseudomonadati</taxon>
        <taxon>Pseudomonadota</taxon>
        <taxon>Alphaproteobacteria</taxon>
        <taxon>Acetobacterales</taxon>
        <taxon>Acetobacteraceae</taxon>
        <taxon>environmental samples</taxon>
    </lineage>
</organism>
<evidence type="ECO:0000256" key="1">
    <source>
        <dbReference type="SAM" id="MobiDB-lite"/>
    </source>
</evidence>
<keyword evidence="2" id="KW-0032">Aminotransferase</keyword>
<keyword evidence="2" id="KW-0808">Transferase</keyword>
<feature type="compositionally biased region" description="Basic residues" evidence="1">
    <location>
        <begin position="336"/>
        <end position="351"/>
    </location>
</feature>
<evidence type="ECO:0000313" key="2">
    <source>
        <dbReference type="EMBL" id="CAA9247932.1"/>
    </source>
</evidence>
<feature type="compositionally biased region" description="Basic residues" evidence="1">
    <location>
        <begin position="124"/>
        <end position="133"/>
    </location>
</feature>
<feature type="compositionally biased region" description="Basic residues" evidence="1">
    <location>
        <begin position="225"/>
        <end position="238"/>
    </location>
</feature>
<feature type="non-terminal residue" evidence="2">
    <location>
        <position position="385"/>
    </location>
</feature>
<dbReference type="GO" id="GO:0008483">
    <property type="term" value="F:transaminase activity"/>
    <property type="evidence" value="ECO:0007669"/>
    <property type="project" value="UniProtKB-KW"/>
</dbReference>
<protein>
    <submittedName>
        <fullName evidence="2">4-keto-6-deoxy-N-Acetyl-D-hexosaminyl-(Lipid carrier) aminotransferase</fullName>
    </submittedName>
</protein>
<feature type="non-terminal residue" evidence="2">
    <location>
        <position position="1"/>
    </location>
</feature>
<dbReference type="AlphaFoldDB" id="A0A6J4IBK5"/>
<feature type="compositionally biased region" description="Low complexity" evidence="1">
    <location>
        <begin position="265"/>
        <end position="278"/>
    </location>
</feature>
<gene>
    <name evidence="2" type="ORF">AVDCRST_MAG04-1956</name>
</gene>
<dbReference type="EMBL" id="CADCTL010000134">
    <property type="protein sequence ID" value="CAA9247932.1"/>
    <property type="molecule type" value="Genomic_DNA"/>
</dbReference>